<dbReference type="Gene3D" id="2.130.10.10">
    <property type="entry name" value="YVTN repeat-like/Quinoprotein amine dehydrogenase"/>
    <property type="match status" value="1"/>
</dbReference>
<dbReference type="EMBL" id="JAKMXF010000066">
    <property type="protein sequence ID" value="KAI6658999.1"/>
    <property type="molecule type" value="Genomic_DNA"/>
</dbReference>
<dbReference type="GO" id="GO:0000209">
    <property type="term" value="P:protein polyubiquitination"/>
    <property type="evidence" value="ECO:0007669"/>
    <property type="project" value="TreeGrafter"/>
</dbReference>
<comment type="caution">
    <text evidence="2">The sequence shown here is derived from an EMBL/GenBank/DDBJ whole genome shotgun (WGS) entry which is preliminary data.</text>
</comment>
<dbReference type="Gene3D" id="2.120.10.30">
    <property type="entry name" value="TolB, C-terminal domain"/>
    <property type="match status" value="1"/>
</dbReference>
<dbReference type="Pfam" id="PF01436">
    <property type="entry name" value="NHL"/>
    <property type="match status" value="1"/>
</dbReference>
<dbReference type="GO" id="GO:0043161">
    <property type="term" value="P:proteasome-mediated ubiquitin-dependent protein catabolic process"/>
    <property type="evidence" value="ECO:0007669"/>
    <property type="project" value="TreeGrafter"/>
</dbReference>
<dbReference type="Pfam" id="PF17170">
    <property type="entry name" value="DUF5128"/>
    <property type="match status" value="1"/>
</dbReference>
<evidence type="ECO:0000313" key="2">
    <source>
        <dbReference type="EMBL" id="KAI6658999.1"/>
    </source>
</evidence>
<dbReference type="CDD" id="cd05819">
    <property type="entry name" value="NHL"/>
    <property type="match status" value="1"/>
</dbReference>
<protein>
    <submittedName>
        <fullName evidence="2">Uncharacterized protein</fullName>
    </submittedName>
</protein>
<name>A0AAV7KFZ7_9METZ</name>
<dbReference type="GO" id="GO:0061630">
    <property type="term" value="F:ubiquitin protein ligase activity"/>
    <property type="evidence" value="ECO:0007669"/>
    <property type="project" value="TreeGrafter"/>
</dbReference>
<dbReference type="SUPFAM" id="SSF63825">
    <property type="entry name" value="YWTD domain"/>
    <property type="match status" value="1"/>
</dbReference>
<keyword evidence="1" id="KW-0677">Repeat</keyword>
<dbReference type="PANTHER" id="PTHR24104">
    <property type="entry name" value="E3 UBIQUITIN-PROTEIN LIGASE NHLRC1-RELATED"/>
    <property type="match status" value="1"/>
</dbReference>
<evidence type="ECO:0000256" key="1">
    <source>
        <dbReference type="ARBA" id="ARBA00022737"/>
    </source>
</evidence>
<dbReference type="InterPro" id="IPR011042">
    <property type="entry name" value="6-blade_b-propeller_TolB-like"/>
</dbReference>
<dbReference type="PANTHER" id="PTHR24104:SF25">
    <property type="entry name" value="PROTEIN LIN-41"/>
    <property type="match status" value="1"/>
</dbReference>
<organism evidence="2 3">
    <name type="scientific">Oopsacas minuta</name>
    <dbReference type="NCBI Taxonomy" id="111878"/>
    <lineage>
        <taxon>Eukaryota</taxon>
        <taxon>Metazoa</taxon>
        <taxon>Porifera</taxon>
        <taxon>Hexactinellida</taxon>
        <taxon>Hexasterophora</taxon>
        <taxon>Lyssacinosida</taxon>
        <taxon>Leucopsacidae</taxon>
        <taxon>Oopsacas</taxon>
    </lineage>
</organism>
<reference evidence="2 3" key="1">
    <citation type="journal article" date="2023" name="BMC Biol.">
        <title>The compact genome of the sponge Oopsacas minuta (Hexactinellida) is lacking key metazoan core genes.</title>
        <authorList>
            <person name="Santini S."/>
            <person name="Schenkelaars Q."/>
            <person name="Jourda C."/>
            <person name="Duchesne M."/>
            <person name="Belahbib H."/>
            <person name="Rocher C."/>
            <person name="Selva M."/>
            <person name="Riesgo A."/>
            <person name="Vervoort M."/>
            <person name="Leys S.P."/>
            <person name="Kodjabachian L."/>
            <person name="Le Bivic A."/>
            <person name="Borchiellini C."/>
            <person name="Claverie J.M."/>
            <person name="Renard E."/>
        </authorList>
    </citation>
    <scope>NUCLEOTIDE SEQUENCE [LARGE SCALE GENOMIC DNA]</scope>
    <source>
        <strain evidence="2">SPO-2</strain>
    </source>
</reference>
<accession>A0AAV7KFZ7</accession>
<evidence type="ECO:0000313" key="3">
    <source>
        <dbReference type="Proteomes" id="UP001165289"/>
    </source>
</evidence>
<dbReference type="InterPro" id="IPR050952">
    <property type="entry name" value="TRIM-NHL_E3_ligases"/>
</dbReference>
<keyword evidence="3" id="KW-1185">Reference proteome</keyword>
<dbReference type="Proteomes" id="UP001165289">
    <property type="component" value="Unassembled WGS sequence"/>
</dbReference>
<gene>
    <name evidence="2" type="ORF">LOD99_14675</name>
</gene>
<sequence>MASLSSLGSKDIDIDPFISRVQEVRVEIRDKFTRARHHLEARETELLAKLKQVEDDYTGEGVCDKVNQLKISKDNLISTFKDNENKEMLDQSLSPIESRIKELETKLQTAKDTYKSIAFDWEDELELKLKDVGKILLNTKGRGIPDYGSITSPVKVFGKHSKSIPDPAVFVYPEGLAVDPVTKYLYVCDMGFNRVQVFNSSFEFLFLFNEKMEGPAGICIKQDKVYVTQIIGNHLNVYSTIGKFLQNNVATEFGSPRGLDVSVERKRIYVSDGENNRVQCLNLDLSFHSFIDKLHRPVCVKLMSEEIAVLCRQSPCLILYNYSHQPVREMIACGGDNTVKLPIYIFIDGASNILLSDFESHCVFVFSYKGELIHKIGEEGEKRGEFIHPTGFTIDLDNRIIVASRNPTNCIQLF</sequence>
<dbReference type="GO" id="GO:0008270">
    <property type="term" value="F:zinc ion binding"/>
    <property type="evidence" value="ECO:0007669"/>
    <property type="project" value="UniProtKB-KW"/>
</dbReference>
<dbReference type="InterPro" id="IPR015943">
    <property type="entry name" value="WD40/YVTN_repeat-like_dom_sf"/>
</dbReference>
<proteinExistence type="predicted"/>
<dbReference type="AlphaFoldDB" id="A0AAV7KFZ7"/>
<dbReference type="InterPro" id="IPR001258">
    <property type="entry name" value="NHL_repeat"/>
</dbReference>